<gene>
    <name evidence="1" type="ORF">MFLAVUS_007025</name>
</gene>
<sequence>MKTLKEKYVDADICISDELQLGVTKVLRLIVDYSATKCDSMHIVTVETGRKASRRDSELELLVLSQVFEEDERVFADVIRSCIQKLPSTDSTHEIRKMELTTTFIDPVLATMLNKPETKKCFRWLNQQVIEYGAEPTNLRPDAITTLDPTRHETYAVGYCEV</sequence>
<dbReference type="Proteomes" id="UP001473302">
    <property type="component" value="Unassembled WGS sequence"/>
</dbReference>
<name>A0ABP9Z369_9FUNG</name>
<reference evidence="1 2" key="1">
    <citation type="submission" date="2024-04" db="EMBL/GenBank/DDBJ databases">
        <title>genome sequences of Mucor flavus KT1a and Helicostylum pulchrum KT1b strains isolated from the surface of a dry-aged beef.</title>
        <authorList>
            <person name="Toyotome T."/>
            <person name="Hosono M."/>
            <person name="Torimaru M."/>
            <person name="Fukuda K."/>
            <person name="Mikami N."/>
        </authorList>
    </citation>
    <scope>NUCLEOTIDE SEQUENCE [LARGE SCALE GENOMIC DNA]</scope>
    <source>
        <strain evidence="1 2">KT1a</strain>
    </source>
</reference>
<accession>A0ABP9Z369</accession>
<protein>
    <submittedName>
        <fullName evidence="1">Uncharacterized protein</fullName>
    </submittedName>
</protein>
<proteinExistence type="predicted"/>
<comment type="caution">
    <text evidence="1">The sequence shown here is derived from an EMBL/GenBank/DDBJ whole genome shotgun (WGS) entry which is preliminary data.</text>
</comment>
<keyword evidence="2" id="KW-1185">Reference proteome</keyword>
<evidence type="ECO:0000313" key="2">
    <source>
        <dbReference type="Proteomes" id="UP001473302"/>
    </source>
</evidence>
<dbReference type="EMBL" id="BAABUK010000017">
    <property type="protein sequence ID" value="GAA5813546.1"/>
    <property type="molecule type" value="Genomic_DNA"/>
</dbReference>
<evidence type="ECO:0000313" key="1">
    <source>
        <dbReference type="EMBL" id="GAA5813546.1"/>
    </source>
</evidence>
<organism evidence="1 2">
    <name type="scientific">Mucor flavus</name>
    <dbReference type="NCBI Taxonomy" id="439312"/>
    <lineage>
        <taxon>Eukaryota</taxon>
        <taxon>Fungi</taxon>
        <taxon>Fungi incertae sedis</taxon>
        <taxon>Mucoromycota</taxon>
        <taxon>Mucoromycotina</taxon>
        <taxon>Mucoromycetes</taxon>
        <taxon>Mucorales</taxon>
        <taxon>Mucorineae</taxon>
        <taxon>Mucoraceae</taxon>
        <taxon>Mucor</taxon>
    </lineage>
</organism>